<comment type="cofactor">
    <cofactor evidence="1">
        <name>thiamine diphosphate</name>
        <dbReference type="ChEBI" id="CHEBI:58937"/>
    </cofactor>
</comment>
<evidence type="ECO:0000256" key="2">
    <source>
        <dbReference type="ARBA" id="ARBA00023002"/>
    </source>
</evidence>
<evidence type="ECO:0000313" key="6">
    <source>
        <dbReference type="WBParaSite" id="PDA_v2.g19662.t1"/>
    </source>
</evidence>
<keyword evidence="2" id="KW-0560">Oxidoreductase</keyword>
<feature type="domain" description="Transketolase C-terminal" evidence="4">
    <location>
        <begin position="95"/>
        <end position="192"/>
    </location>
</feature>
<dbReference type="InterPro" id="IPR009014">
    <property type="entry name" value="Transketo_C/PFOR_II"/>
</dbReference>
<dbReference type="AlphaFoldDB" id="A0A914PME8"/>
<dbReference type="GO" id="GO:0016491">
    <property type="term" value="F:oxidoreductase activity"/>
    <property type="evidence" value="ECO:0007669"/>
    <property type="project" value="UniProtKB-KW"/>
</dbReference>
<dbReference type="Proteomes" id="UP000887578">
    <property type="component" value="Unplaced"/>
</dbReference>
<evidence type="ECO:0000256" key="3">
    <source>
        <dbReference type="ARBA" id="ARBA00023052"/>
    </source>
</evidence>
<dbReference type="InterPro" id="IPR029061">
    <property type="entry name" value="THDP-binding"/>
</dbReference>
<dbReference type="Pfam" id="PF02780">
    <property type="entry name" value="Transketolase_C"/>
    <property type="match status" value="1"/>
</dbReference>
<protein>
    <submittedName>
        <fullName evidence="6">Pyruvate dehydrogenase E1 component subunit beta</fullName>
    </submittedName>
</protein>
<evidence type="ECO:0000256" key="1">
    <source>
        <dbReference type="ARBA" id="ARBA00001964"/>
    </source>
</evidence>
<keyword evidence="3" id="KW-0786">Thiamine pyrophosphate</keyword>
<reference evidence="6" key="1">
    <citation type="submission" date="2022-11" db="UniProtKB">
        <authorList>
            <consortium name="WormBaseParasite"/>
        </authorList>
    </citation>
    <scope>IDENTIFICATION</scope>
</reference>
<name>A0A914PME8_9BILA</name>
<dbReference type="Gene3D" id="3.40.50.920">
    <property type="match status" value="1"/>
</dbReference>
<dbReference type="Gene3D" id="3.40.50.970">
    <property type="match status" value="1"/>
</dbReference>
<evidence type="ECO:0000313" key="5">
    <source>
        <dbReference type="Proteomes" id="UP000887578"/>
    </source>
</evidence>
<dbReference type="PANTHER" id="PTHR43257">
    <property type="entry name" value="PYRUVATE DEHYDROGENASE E1 COMPONENT BETA SUBUNIT"/>
    <property type="match status" value="1"/>
</dbReference>
<dbReference type="InterPro" id="IPR033248">
    <property type="entry name" value="Transketolase_C"/>
</dbReference>
<dbReference type="PANTHER" id="PTHR43257:SF2">
    <property type="entry name" value="PYRUVATE DEHYDROGENASE E1 COMPONENT SUBUNIT BETA"/>
    <property type="match status" value="1"/>
</dbReference>
<evidence type="ECO:0000259" key="4">
    <source>
        <dbReference type="Pfam" id="PF02780"/>
    </source>
</evidence>
<accession>A0A914PME8</accession>
<proteinExistence type="predicted"/>
<organism evidence="5 6">
    <name type="scientific">Panagrolaimus davidi</name>
    <dbReference type="NCBI Taxonomy" id="227884"/>
    <lineage>
        <taxon>Eukaryota</taxon>
        <taxon>Metazoa</taxon>
        <taxon>Ecdysozoa</taxon>
        <taxon>Nematoda</taxon>
        <taxon>Chromadorea</taxon>
        <taxon>Rhabditida</taxon>
        <taxon>Tylenchina</taxon>
        <taxon>Panagrolaimomorpha</taxon>
        <taxon>Panagrolaimoidea</taxon>
        <taxon>Panagrolaimidae</taxon>
        <taxon>Panagrolaimus</taxon>
    </lineage>
</organism>
<sequence length="277" mass="32143">MEEKSKKIRVPIVLCAPSVGIQKTRDFSEWYNRYPSLKVLAPYDCEDHKDLLKAAIRDENPVIFLENKKLYDTTFPITEKYYEEDFISALDIYDAKIVKEGSDVTIVAYSYGVQLALEAHEQLKKENIRAEIINLRSLRPFDFETISKSVKKTHRLVIVEYGYSFCGISSEICIEVVKTGISDYLDAPVLRVPGDKHCFLLDYLFYESNTLPTAANVVKTVKKSLQKNYENERTFRTESILRKIEIRNLESKDSSIFRKIESRNFDSMIQRSVCFPL</sequence>
<dbReference type="SUPFAM" id="SSF52518">
    <property type="entry name" value="Thiamin diphosphate-binding fold (THDP-binding)"/>
    <property type="match status" value="1"/>
</dbReference>
<dbReference type="SUPFAM" id="SSF52922">
    <property type="entry name" value="TK C-terminal domain-like"/>
    <property type="match status" value="1"/>
</dbReference>
<dbReference type="WBParaSite" id="PDA_v2.g19662.t1">
    <property type="protein sequence ID" value="PDA_v2.g19662.t1"/>
    <property type="gene ID" value="PDA_v2.g19662"/>
</dbReference>
<keyword evidence="5" id="KW-1185">Reference proteome</keyword>